<dbReference type="EMBL" id="CACRXK020007881">
    <property type="protein sequence ID" value="CAB4013423.1"/>
    <property type="molecule type" value="Genomic_DNA"/>
</dbReference>
<keyword evidence="3" id="KW-1185">Reference proteome</keyword>
<feature type="compositionally biased region" description="Polar residues" evidence="1">
    <location>
        <begin position="66"/>
        <end position="84"/>
    </location>
</feature>
<evidence type="ECO:0000256" key="1">
    <source>
        <dbReference type="SAM" id="MobiDB-lite"/>
    </source>
</evidence>
<dbReference type="Proteomes" id="UP001152795">
    <property type="component" value="Unassembled WGS sequence"/>
</dbReference>
<feature type="region of interest" description="Disordered" evidence="1">
    <location>
        <begin position="46"/>
        <end position="86"/>
    </location>
</feature>
<reference evidence="2" key="1">
    <citation type="submission" date="2020-04" db="EMBL/GenBank/DDBJ databases">
        <authorList>
            <person name="Alioto T."/>
            <person name="Alioto T."/>
            <person name="Gomez Garrido J."/>
        </authorList>
    </citation>
    <scope>NUCLEOTIDE SEQUENCE</scope>
    <source>
        <strain evidence="2">A484AB</strain>
    </source>
</reference>
<protein>
    <submittedName>
        <fullName evidence="2">Uncharacterized protein</fullName>
    </submittedName>
</protein>
<evidence type="ECO:0000313" key="2">
    <source>
        <dbReference type="EMBL" id="CAB4013423.1"/>
    </source>
</evidence>
<dbReference type="SMART" id="SM00597">
    <property type="entry name" value="ZnF_TTF"/>
    <property type="match status" value="1"/>
</dbReference>
<evidence type="ECO:0000313" key="3">
    <source>
        <dbReference type="Proteomes" id="UP001152795"/>
    </source>
</evidence>
<accession>A0A7D9ELM2</accession>
<organism evidence="2 3">
    <name type="scientific">Paramuricea clavata</name>
    <name type="common">Red gorgonian</name>
    <name type="synonym">Violescent sea-whip</name>
    <dbReference type="NCBI Taxonomy" id="317549"/>
    <lineage>
        <taxon>Eukaryota</taxon>
        <taxon>Metazoa</taxon>
        <taxon>Cnidaria</taxon>
        <taxon>Anthozoa</taxon>
        <taxon>Octocorallia</taxon>
        <taxon>Malacalcyonacea</taxon>
        <taxon>Plexauridae</taxon>
        <taxon>Paramuricea</taxon>
    </lineage>
</organism>
<dbReference type="PANTHER" id="PTHR45749:SF37">
    <property type="entry name" value="OS05G0311600 PROTEIN"/>
    <property type="match status" value="1"/>
</dbReference>
<dbReference type="PANTHER" id="PTHR45749">
    <property type="match status" value="1"/>
</dbReference>
<dbReference type="AlphaFoldDB" id="A0A7D9ELM2"/>
<name>A0A7D9ELM2_PARCT</name>
<dbReference type="OrthoDB" id="6608232at2759"/>
<comment type="caution">
    <text evidence="2">The sequence shown here is derived from an EMBL/GenBank/DDBJ whole genome shotgun (WGS) entry which is preliminary data.</text>
</comment>
<sequence length="258" mass="29163">MADKKRKNQRSMEAFLVKKNERRSRGRDLQIMPGIEASAFAEPLGCTATTPALPPLNDSELEVATDSETGSSSTNSAQKITLETQDGPRQPRLHKFAVRDPKSKKTKSFQASWYSHFDWLENSLEGDAAFCYPCRKFSVNTSAVATSALTFTETGYKNWVNALDANKGLSKHEHSETHKNCCDKWSDLKKIEAGKEKDIRSRINPDREEVARGNREYLGSLFKYVIWFTTNEVPMRGGDETEESKNPGKWIRLYQTAA</sequence>
<gene>
    <name evidence="2" type="ORF">PACLA_8A046637</name>
</gene>
<feature type="region of interest" description="Disordered" evidence="1">
    <location>
        <begin position="1"/>
        <end position="27"/>
    </location>
</feature>
<proteinExistence type="predicted"/>
<dbReference type="InterPro" id="IPR006580">
    <property type="entry name" value="Znf_TTF"/>
</dbReference>